<dbReference type="Gene3D" id="2.40.128.600">
    <property type="match status" value="1"/>
</dbReference>
<evidence type="ECO:0000313" key="2">
    <source>
        <dbReference type="EMBL" id="CKR60184.1"/>
    </source>
</evidence>
<dbReference type="InterPro" id="IPR021860">
    <property type="entry name" value="Peptidase_S12_Pab87-rel_C"/>
</dbReference>
<proteinExistence type="predicted"/>
<dbReference type="InterPro" id="IPR012338">
    <property type="entry name" value="Beta-lactam/transpept-like"/>
</dbReference>
<name>A0A654ZUX2_MYCTX</name>
<dbReference type="Gene3D" id="3.40.710.10">
    <property type="entry name" value="DD-peptidase/beta-lactamase superfamily"/>
    <property type="match status" value="1"/>
</dbReference>
<feature type="domain" description="Peptidase S12 Pab87-related C-terminal" evidence="1">
    <location>
        <begin position="106"/>
        <end position="179"/>
    </location>
</feature>
<dbReference type="Proteomes" id="UP000048948">
    <property type="component" value="Unassembled WGS sequence"/>
</dbReference>
<accession>A0A654ZUX2</accession>
<dbReference type="SUPFAM" id="SSF56601">
    <property type="entry name" value="beta-lactamase/transpeptidase-like"/>
    <property type="match status" value="1"/>
</dbReference>
<dbReference type="Proteomes" id="UP000039021">
    <property type="component" value="Unassembled WGS sequence"/>
</dbReference>
<dbReference type="Pfam" id="PF11954">
    <property type="entry name" value="DUF3471"/>
    <property type="match status" value="1"/>
</dbReference>
<evidence type="ECO:0000313" key="3">
    <source>
        <dbReference type="EMBL" id="COX68044.1"/>
    </source>
</evidence>
<reference evidence="3" key="2">
    <citation type="submission" date="2015-03" db="EMBL/GenBank/DDBJ databases">
        <authorList>
            <consortium name="Pathogen Informatics"/>
            <person name="Murphy D."/>
        </authorList>
    </citation>
    <scope>NUCLEOTIDE SEQUENCE</scope>
    <source>
        <strain evidence="3">N09902308</strain>
    </source>
</reference>
<evidence type="ECO:0000259" key="1">
    <source>
        <dbReference type="Pfam" id="PF11954"/>
    </source>
</evidence>
<gene>
    <name evidence="2" type="primary">pbp-1</name>
    <name evidence="3" type="ORF">ERS007739_01599</name>
    <name evidence="2" type="ORF">ERS027646_00168</name>
</gene>
<dbReference type="EMBL" id="CSBK01000634">
    <property type="protein sequence ID" value="COX68044.1"/>
    <property type="molecule type" value="Genomic_DNA"/>
</dbReference>
<reference evidence="4 5" key="1">
    <citation type="submission" date="2015-03" db="EMBL/GenBank/DDBJ databases">
        <authorList>
            <consortium name="Pathogen Informatics"/>
        </authorList>
    </citation>
    <scope>NUCLEOTIDE SEQUENCE [LARGE SCALE GENOMIC DNA]</scope>
    <source>
        <strain evidence="2 5">Bir 172</strain>
        <strain evidence="4">N09902308</strain>
    </source>
</reference>
<protein>
    <submittedName>
        <fullName evidence="2">Penicillin-binding protein 4</fullName>
    </submittedName>
</protein>
<evidence type="ECO:0000313" key="5">
    <source>
        <dbReference type="Proteomes" id="UP000048948"/>
    </source>
</evidence>
<dbReference type="EMBL" id="CNGE01000013">
    <property type="protein sequence ID" value="CKR60184.1"/>
    <property type="molecule type" value="Genomic_DNA"/>
</dbReference>
<dbReference type="AlphaFoldDB" id="A0A654ZUX2"/>
<sequence>MSPRARASFYGYGFNVGVTSSGRTEYSHSGAFGLGAAANFVVLPSEDLAIIALTNAGPIGVPETLTAEFMDLVQYGQVREDWAALYKKAFAPLNELAGSLVGKQSPANPAPSRPLNDYVGVYANDYWGPATVTYHDGQLRLSLGPKNQTFDLTHWDGDTFTFTLSTENALPGSISKATFAGDTLNLEYYDADKLGTFTR</sequence>
<evidence type="ECO:0000313" key="4">
    <source>
        <dbReference type="Proteomes" id="UP000039021"/>
    </source>
</evidence>
<organism evidence="2 5">
    <name type="scientific">Mycobacterium tuberculosis</name>
    <dbReference type="NCBI Taxonomy" id="1773"/>
    <lineage>
        <taxon>Bacteria</taxon>
        <taxon>Bacillati</taxon>
        <taxon>Actinomycetota</taxon>
        <taxon>Actinomycetes</taxon>
        <taxon>Mycobacteriales</taxon>
        <taxon>Mycobacteriaceae</taxon>
        <taxon>Mycobacterium</taxon>
        <taxon>Mycobacterium tuberculosis complex</taxon>
    </lineage>
</organism>